<dbReference type="InterPro" id="IPR013656">
    <property type="entry name" value="PAS_4"/>
</dbReference>
<reference evidence="17" key="1">
    <citation type="journal article" date="2019" name="Int. J. Syst. Evol. Microbiol.">
        <title>The Global Catalogue of Microorganisms (GCM) 10K type strain sequencing project: providing services to taxonomists for standard genome sequencing and annotation.</title>
        <authorList>
            <consortium name="The Broad Institute Genomics Platform"/>
            <consortium name="The Broad Institute Genome Sequencing Center for Infectious Disease"/>
            <person name="Wu L."/>
            <person name="Ma J."/>
        </authorList>
    </citation>
    <scope>NUCLEOTIDE SEQUENCE [LARGE SCALE GENOMIC DNA]</scope>
    <source>
        <strain evidence="17">CCUG 54939</strain>
    </source>
</reference>
<evidence type="ECO:0000256" key="10">
    <source>
        <dbReference type="ARBA" id="ARBA00023136"/>
    </source>
</evidence>
<evidence type="ECO:0000256" key="6">
    <source>
        <dbReference type="ARBA" id="ARBA00022777"/>
    </source>
</evidence>
<dbReference type="Gene3D" id="1.20.120.620">
    <property type="entry name" value="Backbone structure of the membrane domain of e. Coli histidine kinase receptor kdpd"/>
    <property type="match status" value="1"/>
</dbReference>
<feature type="domain" description="PAS" evidence="12">
    <location>
        <begin position="455"/>
        <end position="527"/>
    </location>
</feature>
<dbReference type="InterPro" id="IPR001610">
    <property type="entry name" value="PAC"/>
</dbReference>
<feature type="domain" description="PAS" evidence="12">
    <location>
        <begin position="578"/>
        <end position="648"/>
    </location>
</feature>
<evidence type="ECO:0000259" key="14">
    <source>
        <dbReference type="PROSITE" id="PS50883"/>
    </source>
</evidence>
<evidence type="ECO:0000256" key="1">
    <source>
        <dbReference type="ARBA" id="ARBA00004141"/>
    </source>
</evidence>
<dbReference type="InterPro" id="IPR043128">
    <property type="entry name" value="Rev_trsase/Diguanyl_cyclase"/>
</dbReference>
<dbReference type="PROSITE" id="PS50887">
    <property type="entry name" value="GGDEF"/>
    <property type="match status" value="1"/>
</dbReference>
<feature type="transmembrane region" description="Helical" evidence="11">
    <location>
        <begin position="92"/>
        <end position="110"/>
    </location>
</feature>
<evidence type="ECO:0000256" key="11">
    <source>
        <dbReference type="SAM" id="Phobius"/>
    </source>
</evidence>
<feature type="domain" description="PAS" evidence="12">
    <location>
        <begin position="824"/>
        <end position="870"/>
    </location>
</feature>
<dbReference type="InterPro" id="IPR035919">
    <property type="entry name" value="EAL_sf"/>
</dbReference>
<feature type="domain" description="PAC" evidence="13">
    <location>
        <begin position="531"/>
        <end position="584"/>
    </location>
</feature>
<keyword evidence="17" id="KW-1185">Reference proteome</keyword>
<feature type="domain" description="PAC" evidence="13">
    <location>
        <begin position="402"/>
        <end position="454"/>
    </location>
</feature>
<dbReference type="SMART" id="SM00086">
    <property type="entry name" value="PAC"/>
    <property type="match status" value="6"/>
</dbReference>
<dbReference type="Pfam" id="PF08448">
    <property type="entry name" value="PAS_4"/>
    <property type="match status" value="1"/>
</dbReference>
<evidence type="ECO:0000256" key="4">
    <source>
        <dbReference type="ARBA" id="ARBA00022692"/>
    </source>
</evidence>
<keyword evidence="4 11" id="KW-0812">Transmembrane</keyword>
<evidence type="ECO:0000256" key="7">
    <source>
        <dbReference type="ARBA" id="ARBA00022840"/>
    </source>
</evidence>
<accession>A0ABV8CK34</accession>
<dbReference type="Pfam" id="PF00563">
    <property type="entry name" value="EAL"/>
    <property type="match status" value="1"/>
</dbReference>
<keyword evidence="5" id="KW-0547">Nucleotide-binding</keyword>
<dbReference type="InterPro" id="IPR025201">
    <property type="entry name" value="KdpD_TM"/>
</dbReference>
<feature type="transmembrane region" description="Helical" evidence="11">
    <location>
        <begin position="174"/>
        <end position="195"/>
    </location>
</feature>
<evidence type="ECO:0000256" key="9">
    <source>
        <dbReference type="ARBA" id="ARBA00023012"/>
    </source>
</evidence>
<evidence type="ECO:0000256" key="5">
    <source>
        <dbReference type="ARBA" id="ARBA00022741"/>
    </source>
</evidence>
<proteinExistence type="predicted"/>
<evidence type="ECO:0000259" key="15">
    <source>
        <dbReference type="PROSITE" id="PS50887"/>
    </source>
</evidence>
<evidence type="ECO:0000259" key="13">
    <source>
        <dbReference type="PROSITE" id="PS50113"/>
    </source>
</evidence>
<keyword evidence="3" id="KW-0808">Transferase</keyword>
<dbReference type="RefSeq" id="WP_377150670.1">
    <property type="nucleotide sequence ID" value="NZ_JBHSAF010000002.1"/>
</dbReference>
<dbReference type="NCBIfam" id="TIGR00254">
    <property type="entry name" value="GGDEF"/>
    <property type="match status" value="1"/>
</dbReference>
<dbReference type="EMBL" id="JBHSAF010000002">
    <property type="protein sequence ID" value="MFC3912541.1"/>
    <property type="molecule type" value="Genomic_DNA"/>
</dbReference>
<feature type="domain" description="EAL" evidence="14">
    <location>
        <begin position="1123"/>
        <end position="1377"/>
    </location>
</feature>
<organism evidence="16 17">
    <name type="scientific">Pseudaeromonas sharmana</name>
    <dbReference type="NCBI Taxonomy" id="328412"/>
    <lineage>
        <taxon>Bacteria</taxon>
        <taxon>Pseudomonadati</taxon>
        <taxon>Pseudomonadota</taxon>
        <taxon>Gammaproteobacteria</taxon>
        <taxon>Aeromonadales</taxon>
        <taxon>Aeromonadaceae</taxon>
        <taxon>Pseudaeromonas</taxon>
    </lineage>
</organism>
<dbReference type="InterPro" id="IPR052155">
    <property type="entry name" value="Biofilm_reg_signaling"/>
</dbReference>
<sequence>MLRTPRGRFIAFAVLAYIVLALGWIYLSDRLLLLFVDEQAIIWLSTAKGIFFVAVTAVLLLLALRAVPESHNGGTPLVGSLMLGRPQMAMPAWLRYGSAILLSLSMLLFRQALHVESAEHPLMILFILPVILSALLGGLGPGLLSTAIVAIGVNLISSPSILSGQLPPFVQLQWAFLVINGLAVSLLTSMLHHSLQAFRRQGQLLDAVVSGTTDAVFIKDIQGRYLLVNEAAARFVGRSESEILGQDDRQLFSSVSGEQLMVVDQRIMDSGTVQNHVEELTTVDGRTLTFMVTKGPVLDSRGKVSGLFGISRDITQASLQQRALEQSRRELLEAQRLAQVGSWEWDLRSDSHFWSEQVFMIYGRAPDLGPARYPEVSRYFTAESWSRLAAAVEHCLHNGESYECEAELVRENGSQGWVLARGEPRRDDGGEVIALHGTVQDITSDRQLRQQLQASQARMQRIMEATSDGFWEWDLTSGKVYRSPRYYDVTGYPAELDNGDYSFFQRMIHPADRERVKALIDAHLQGETATMAYECCIFTHDNQIRWLQVKGRVQERDDRGQPLRMAGSVADITERKRADDDLRIVLNVSCDAIWVSDEQGKLLFANPAACHLTGYTVQQITQLTVEALLAPQERALLPAHLRELEQALFLRREWLLQHQDGHLVPVELTTGRMPDGRYMAFGRDLSAQRQAAEILRERERQLARVIDGSDQGYWDWNLQTNQFQVSERWERMLGYEPGEMDVRVENWPAVVHPEDLPAAIRSIERHKRGEHPVHEVEIRCRCKNGDWRWILSRGRIVAWDEQGQPLMMSGTHTDITERKILEQAQQEAAVVFDSSYEGIMVVSPDRRIAKVNAAFERITGYSADEVLGKSPSLLSSGRHDVAFYKQMWSSLAAQDFWRGEIWNRRKNGEEYVELLSISIVRDGSGGILHYVGIFSDISQLKAHEAELDRVAHYDALTGVPNRRLLSERLEQTLAETDRHGRSCAVCMLDLDGFKTINDRYGHAVGDQMLVMVTEQLKSVLRSRDTLARLGGDEFVLLLADLNALADGIHVIERVLKVIQQPLEHQGQQLKVTASIGVSFYPQDNADPDTLLRHADQAMYLAKEAGKNRYQLFDPDHDRQAQDYRRQLEQMLYALEDEQFVLFYQPKVDMRDGRLIGVEALIRWQHPQRGLLPPIEFLPYLHASVLEVRFGDWVIATALQQAAHWLEQGETIPISVNISARHLLTGSFFELLTQEMQRYPQLSPCALELEVLESAAIADLEQAARVMQQCRAQGFRFALDDFGTGYSSLTYLRKLPVDTLKIDQSFVRDMLTDPDDLGIVDGVIRLASVFQHQVIAEGVETWEHGVRLRQLGCHLAQGYGIARPMPADELLLWLEQWRRLRPWEVNLLDNYEV</sequence>
<dbReference type="InterPro" id="IPR001633">
    <property type="entry name" value="EAL_dom"/>
</dbReference>
<dbReference type="InterPro" id="IPR000014">
    <property type="entry name" value="PAS"/>
</dbReference>
<dbReference type="PROSITE" id="PS50112">
    <property type="entry name" value="PAS"/>
    <property type="match status" value="5"/>
</dbReference>
<dbReference type="SUPFAM" id="SSF55073">
    <property type="entry name" value="Nucleotide cyclase"/>
    <property type="match status" value="1"/>
</dbReference>
<keyword evidence="10 11" id="KW-0472">Membrane</keyword>
<dbReference type="InterPro" id="IPR038318">
    <property type="entry name" value="KdpD_sf"/>
</dbReference>
<feature type="transmembrane region" description="Helical" evidence="11">
    <location>
        <begin position="9"/>
        <end position="28"/>
    </location>
</feature>
<dbReference type="Pfam" id="PF08447">
    <property type="entry name" value="PAS_3"/>
    <property type="match status" value="3"/>
</dbReference>
<dbReference type="SMART" id="SM00091">
    <property type="entry name" value="PAS"/>
    <property type="match status" value="5"/>
</dbReference>
<dbReference type="Pfam" id="PF13426">
    <property type="entry name" value="PAS_9"/>
    <property type="match status" value="2"/>
</dbReference>
<dbReference type="Pfam" id="PF13493">
    <property type="entry name" value="DUF4118"/>
    <property type="match status" value="1"/>
</dbReference>
<keyword evidence="9" id="KW-0902">Two-component regulatory system</keyword>
<feature type="transmembrane region" description="Helical" evidence="11">
    <location>
        <begin position="122"/>
        <end position="153"/>
    </location>
</feature>
<dbReference type="CDD" id="cd00130">
    <property type="entry name" value="PAS"/>
    <property type="match status" value="6"/>
</dbReference>
<feature type="transmembrane region" description="Helical" evidence="11">
    <location>
        <begin position="40"/>
        <end position="64"/>
    </location>
</feature>
<dbReference type="Gene3D" id="3.20.20.450">
    <property type="entry name" value="EAL domain"/>
    <property type="match status" value="1"/>
</dbReference>
<evidence type="ECO:0000256" key="2">
    <source>
        <dbReference type="ARBA" id="ARBA00022553"/>
    </source>
</evidence>
<dbReference type="Proteomes" id="UP001595692">
    <property type="component" value="Unassembled WGS sequence"/>
</dbReference>
<dbReference type="InterPro" id="IPR035965">
    <property type="entry name" value="PAS-like_dom_sf"/>
</dbReference>
<keyword evidence="8 11" id="KW-1133">Transmembrane helix</keyword>
<evidence type="ECO:0000256" key="3">
    <source>
        <dbReference type="ARBA" id="ARBA00022679"/>
    </source>
</evidence>
<dbReference type="Gene3D" id="3.30.450.20">
    <property type="entry name" value="PAS domain"/>
    <property type="match status" value="6"/>
</dbReference>
<dbReference type="CDD" id="cd01948">
    <property type="entry name" value="EAL"/>
    <property type="match status" value="1"/>
</dbReference>
<dbReference type="SUPFAM" id="SSF55785">
    <property type="entry name" value="PYP-like sensor domain (PAS domain)"/>
    <property type="match status" value="6"/>
</dbReference>
<protein>
    <submittedName>
        <fullName evidence="16">PAS domain S-box protein</fullName>
    </submittedName>
</protein>
<dbReference type="PANTHER" id="PTHR44757">
    <property type="entry name" value="DIGUANYLATE CYCLASE DGCP"/>
    <property type="match status" value="1"/>
</dbReference>
<dbReference type="Gene3D" id="3.30.70.270">
    <property type="match status" value="1"/>
</dbReference>
<dbReference type="PANTHER" id="PTHR44757:SF2">
    <property type="entry name" value="BIOFILM ARCHITECTURE MAINTENANCE PROTEIN MBAA"/>
    <property type="match status" value="1"/>
</dbReference>
<evidence type="ECO:0000313" key="17">
    <source>
        <dbReference type="Proteomes" id="UP001595692"/>
    </source>
</evidence>
<dbReference type="InterPro" id="IPR013655">
    <property type="entry name" value="PAS_fold_3"/>
</dbReference>
<dbReference type="PROSITE" id="PS50883">
    <property type="entry name" value="EAL"/>
    <property type="match status" value="1"/>
</dbReference>
<evidence type="ECO:0000256" key="8">
    <source>
        <dbReference type="ARBA" id="ARBA00022989"/>
    </source>
</evidence>
<evidence type="ECO:0000259" key="12">
    <source>
        <dbReference type="PROSITE" id="PS50112"/>
    </source>
</evidence>
<keyword evidence="2" id="KW-0597">Phosphoprotein</keyword>
<dbReference type="Gene3D" id="2.10.70.100">
    <property type="match status" value="1"/>
</dbReference>
<dbReference type="InterPro" id="IPR000160">
    <property type="entry name" value="GGDEF_dom"/>
</dbReference>
<evidence type="ECO:0000313" key="16">
    <source>
        <dbReference type="EMBL" id="MFC3912541.1"/>
    </source>
</evidence>
<comment type="caution">
    <text evidence="16">The sequence shown here is derived from an EMBL/GenBank/DDBJ whole genome shotgun (WGS) entry which is preliminary data.</text>
</comment>
<dbReference type="SMART" id="SM00052">
    <property type="entry name" value="EAL"/>
    <property type="match status" value="1"/>
</dbReference>
<dbReference type="NCBIfam" id="TIGR00229">
    <property type="entry name" value="sensory_box"/>
    <property type="match status" value="6"/>
</dbReference>
<gene>
    <name evidence="16" type="ORF">ACFOSS_03535</name>
</gene>
<dbReference type="InterPro" id="IPR000700">
    <property type="entry name" value="PAS-assoc_C"/>
</dbReference>
<feature type="domain" description="PAC" evidence="13">
    <location>
        <begin position="774"/>
        <end position="827"/>
    </location>
</feature>
<keyword evidence="6" id="KW-0418">Kinase</keyword>
<dbReference type="PROSITE" id="PS50113">
    <property type="entry name" value="PAC"/>
    <property type="match status" value="5"/>
</dbReference>
<name>A0ABV8CK34_9GAMM</name>
<feature type="domain" description="PAC" evidence="13">
    <location>
        <begin position="274"/>
        <end position="326"/>
    </location>
</feature>
<feature type="domain" description="GGDEF" evidence="15">
    <location>
        <begin position="981"/>
        <end position="1114"/>
    </location>
</feature>
<dbReference type="Pfam" id="PF00990">
    <property type="entry name" value="GGDEF"/>
    <property type="match status" value="1"/>
</dbReference>
<dbReference type="InterPro" id="IPR029787">
    <property type="entry name" value="Nucleotide_cyclase"/>
</dbReference>
<dbReference type="SMART" id="SM00267">
    <property type="entry name" value="GGDEF"/>
    <property type="match status" value="1"/>
</dbReference>
<comment type="subcellular location">
    <subcellularLocation>
        <location evidence="1">Membrane</location>
        <topology evidence="1">Multi-pass membrane protein</topology>
    </subcellularLocation>
</comment>
<dbReference type="SUPFAM" id="SSF141868">
    <property type="entry name" value="EAL domain-like"/>
    <property type="match status" value="1"/>
</dbReference>
<dbReference type="CDD" id="cd01949">
    <property type="entry name" value="GGDEF"/>
    <property type="match status" value="1"/>
</dbReference>
<feature type="domain" description="PAS" evidence="12">
    <location>
        <begin position="698"/>
        <end position="770"/>
    </location>
</feature>
<feature type="domain" description="PAC" evidence="13">
    <location>
        <begin position="897"/>
        <end position="949"/>
    </location>
</feature>
<keyword evidence="7" id="KW-0067">ATP-binding</keyword>
<feature type="domain" description="PAS" evidence="12">
    <location>
        <begin position="201"/>
        <end position="271"/>
    </location>
</feature>